<keyword evidence="1" id="KW-0175">Coiled coil</keyword>
<accession>A0A6I2UXD2</accession>
<evidence type="ECO:0000313" key="2">
    <source>
        <dbReference type="EMBL" id="MSV25837.1"/>
    </source>
</evidence>
<evidence type="ECO:0000256" key="1">
    <source>
        <dbReference type="SAM" id="Coils"/>
    </source>
</evidence>
<keyword evidence="3" id="KW-1185">Reference proteome</keyword>
<organism evidence="2 3">
    <name type="scientific">Selenomonas montiformis</name>
    <dbReference type="NCBI Taxonomy" id="2652285"/>
    <lineage>
        <taxon>Bacteria</taxon>
        <taxon>Bacillati</taxon>
        <taxon>Bacillota</taxon>
        <taxon>Negativicutes</taxon>
        <taxon>Selenomonadales</taxon>
        <taxon>Selenomonadaceae</taxon>
        <taxon>Selenomonas</taxon>
    </lineage>
</organism>
<reference evidence="2 3" key="1">
    <citation type="submission" date="2019-08" db="EMBL/GenBank/DDBJ databases">
        <title>In-depth cultivation of the pig gut microbiome towards novel bacterial diversity and tailored functional studies.</title>
        <authorList>
            <person name="Wylensek D."/>
            <person name="Hitch T.C.A."/>
            <person name="Clavel T."/>
        </authorList>
    </citation>
    <scope>NUCLEOTIDE SEQUENCE [LARGE SCALE GENOMIC DNA]</scope>
    <source>
        <strain evidence="3">WCA-380-WT-3B3</strain>
    </source>
</reference>
<protein>
    <submittedName>
        <fullName evidence="2">Uncharacterized protein</fullName>
    </submittedName>
</protein>
<name>A0A6I2UXD2_9FIRM</name>
<sequence length="225" mass="24765">MALFSPLASGVLLVLAVVLGVLSLVAASYSWSALLSSRSRLDKIDTLEQELRRLRQDVKVLQSNLAGLQLQAAPAAGESEKERPVWQDFIDDYNSLAISMNVPKAEEACEAFLRAYGLSLLVCVNPAAQEDAGGRNGPKFSEVDQLPTSTLWAWPIPEQAGAYAIVPNPLIPYGANLHNKGGMKETFASNYEQGEYRSIQVRLPALFHQQDHHWKIEQPGVIRLK</sequence>
<dbReference type="AlphaFoldDB" id="A0A6I2UXD2"/>
<gene>
    <name evidence="2" type="ORF">FYJ78_11820</name>
</gene>
<feature type="coiled-coil region" evidence="1">
    <location>
        <begin position="37"/>
        <end position="71"/>
    </location>
</feature>
<evidence type="ECO:0000313" key="3">
    <source>
        <dbReference type="Proteomes" id="UP000430222"/>
    </source>
</evidence>
<dbReference type="RefSeq" id="WP_154621604.1">
    <property type="nucleotide sequence ID" value="NZ_VUNL01000017.1"/>
</dbReference>
<comment type="caution">
    <text evidence="2">The sequence shown here is derived from an EMBL/GenBank/DDBJ whole genome shotgun (WGS) entry which is preliminary data.</text>
</comment>
<dbReference type="Proteomes" id="UP000430222">
    <property type="component" value="Unassembled WGS sequence"/>
</dbReference>
<dbReference type="EMBL" id="VUNL01000017">
    <property type="protein sequence ID" value="MSV25837.1"/>
    <property type="molecule type" value="Genomic_DNA"/>
</dbReference>
<proteinExistence type="predicted"/>